<gene>
    <name evidence="3" type="ORF">V5N11_013178</name>
</gene>
<dbReference type="AlphaFoldDB" id="A0ABD1BTA1"/>
<feature type="compositionally biased region" description="Basic and acidic residues" evidence="1">
    <location>
        <begin position="138"/>
        <end position="154"/>
    </location>
</feature>
<dbReference type="PANTHER" id="PTHR10621">
    <property type="entry name" value="UV EXCISION REPAIR PROTEIN RAD23"/>
    <property type="match status" value="1"/>
</dbReference>
<evidence type="ECO:0000256" key="1">
    <source>
        <dbReference type="SAM" id="MobiDB-lite"/>
    </source>
</evidence>
<dbReference type="CDD" id="cd17039">
    <property type="entry name" value="Ubl_ubiquitin_like"/>
    <property type="match status" value="1"/>
</dbReference>
<dbReference type="PANTHER" id="PTHR10621:SF61">
    <property type="entry name" value="UBIQUITIN FAMILY PROTEIN"/>
    <property type="match status" value="1"/>
</dbReference>
<dbReference type="Gene3D" id="3.10.20.90">
    <property type="entry name" value="Phosphatidylinositol 3-kinase Catalytic Subunit, Chain A, domain 1"/>
    <property type="match status" value="1"/>
</dbReference>
<dbReference type="SUPFAM" id="SSF54236">
    <property type="entry name" value="Ubiquitin-like"/>
    <property type="match status" value="1"/>
</dbReference>
<evidence type="ECO:0000313" key="4">
    <source>
        <dbReference type="Proteomes" id="UP001558713"/>
    </source>
</evidence>
<dbReference type="EMBL" id="JBANAX010000153">
    <property type="protein sequence ID" value="KAL1220429.1"/>
    <property type="molecule type" value="Genomic_DNA"/>
</dbReference>
<comment type="caution">
    <text evidence="3">The sequence shown here is derived from an EMBL/GenBank/DDBJ whole genome shotgun (WGS) entry which is preliminary data.</text>
</comment>
<evidence type="ECO:0000259" key="2">
    <source>
        <dbReference type="PROSITE" id="PS50053"/>
    </source>
</evidence>
<dbReference type="PROSITE" id="PS50053">
    <property type="entry name" value="UBIQUITIN_2"/>
    <property type="match status" value="1"/>
</dbReference>
<organism evidence="3 4">
    <name type="scientific">Cardamine amara subsp. amara</name>
    <dbReference type="NCBI Taxonomy" id="228776"/>
    <lineage>
        <taxon>Eukaryota</taxon>
        <taxon>Viridiplantae</taxon>
        <taxon>Streptophyta</taxon>
        <taxon>Embryophyta</taxon>
        <taxon>Tracheophyta</taxon>
        <taxon>Spermatophyta</taxon>
        <taxon>Magnoliopsida</taxon>
        <taxon>eudicotyledons</taxon>
        <taxon>Gunneridae</taxon>
        <taxon>Pentapetalae</taxon>
        <taxon>rosids</taxon>
        <taxon>malvids</taxon>
        <taxon>Brassicales</taxon>
        <taxon>Brassicaceae</taxon>
        <taxon>Cardamineae</taxon>
        <taxon>Cardamine</taxon>
    </lineage>
</organism>
<dbReference type="Proteomes" id="UP001558713">
    <property type="component" value="Unassembled WGS sequence"/>
</dbReference>
<proteinExistence type="predicted"/>
<reference evidence="3 4" key="1">
    <citation type="submission" date="2024-04" db="EMBL/GenBank/DDBJ databases">
        <title>Genome assembly C_amara_ONT_v2.</title>
        <authorList>
            <person name="Yant L."/>
            <person name="Moore C."/>
            <person name="Slenker M."/>
        </authorList>
    </citation>
    <scope>NUCLEOTIDE SEQUENCE [LARGE SCALE GENOMIC DNA]</scope>
    <source>
        <tissue evidence="3">Leaf</tissue>
    </source>
</reference>
<accession>A0ABD1BTA1</accession>
<keyword evidence="4" id="KW-1185">Reference proteome</keyword>
<dbReference type="InterPro" id="IPR000626">
    <property type="entry name" value="Ubiquitin-like_dom"/>
</dbReference>
<feature type="domain" description="Ubiquitin-like" evidence="2">
    <location>
        <begin position="1"/>
        <end position="76"/>
    </location>
</feature>
<feature type="region of interest" description="Disordered" evidence="1">
    <location>
        <begin position="87"/>
        <end position="166"/>
    </location>
</feature>
<sequence>MKVTVEILTGTFIDTEVNENATVRDLKENIATELKLPVKRLILLVGDDENRRIVMENEDEMMLRDLGVIEDSHMYLFFMHPDLVFEKERSREEEEISSDAESRRGNEEDKANINGHEEEEEDKAMKIDEKAEGEEEEKEKNGEEKDNDGVKEEAKESEEGDKKVET</sequence>
<dbReference type="InterPro" id="IPR029071">
    <property type="entry name" value="Ubiquitin-like_domsf"/>
</dbReference>
<feature type="compositionally biased region" description="Basic and acidic residues" evidence="1">
    <location>
        <begin position="100"/>
        <end position="111"/>
    </location>
</feature>
<evidence type="ECO:0000313" key="3">
    <source>
        <dbReference type="EMBL" id="KAL1220429.1"/>
    </source>
</evidence>
<name>A0ABD1BTA1_CARAN</name>
<protein>
    <recommendedName>
        <fullName evidence="2">Ubiquitin-like domain-containing protein</fullName>
    </recommendedName>
</protein>